<evidence type="ECO:0000313" key="2">
    <source>
        <dbReference type="Proteomes" id="UP000026915"/>
    </source>
</evidence>
<evidence type="ECO:0000313" key="1">
    <source>
        <dbReference type="EMBL" id="EOY08286.1"/>
    </source>
</evidence>
<name>A0A061EU02_THECC</name>
<reference evidence="1 2" key="1">
    <citation type="journal article" date="2013" name="Genome Biol.">
        <title>The genome sequence of the most widely cultivated cacao type and its use to identify candidate genes regulating pod color.</title>
        <authorList>
            <person name="Motamayor J.C."/>
            <person name="Mockaitis K."/>
            <person name="Schmutz J."/>
            <person name="Haiminen N."/>
            <person name="Iii D.L."/>
            <person name="Cornejo O."/>
            <person name="Findley S.D."/>
            <person name="Zheng P."/>
            <person name="Utro F."/>
            <person name="Royaert S."/>
            <person name="Saski C."/>
            <person name="Jenkins J."/>
            <person name="Podicheti R."/>
            <person name="Zhao M."/>
            <person name="Scheffler B.E."/>
            <person name="Stack J.C."/>
            <person name="Feltus F.A."/>
            <person name="Mustiga G.M."/>
            <person name="Amores F."/>
            <person name="Phillips W."/>
            <person name="Marelli J.P."/>
            <person name="May G.D."/>
            <person name="Shapiro H."/>
            <person name="Ma J."/>
            <person name="Bustamante C.D."/>
            <person name="Schnell R.J."/>
            <person name="Main D."/>
            <person name="Gilbert D."/>
            <person name="Parida L."/>
            <person name="Kuhn D.N."/>
        </authorList>
    </citation>
    <scope>NUCLEOTIDE SEQUENCE [LARGE SCALE GENOMIC DNA]</scope>
    <source>
        <strain evidence="2">cv. Matina 1-6</strain>
    </source>
</reference>
<sequence length="85" mass="9465">MGTKYTDEEAARPVGFKFETVDLSLSLSSLKVYNGRLRLKFLLHCIGSSTRKHKEETVLLSSEPGVPQTSWDDICQETGGTQMLT</sequence>
<gene>
    <name evidence="1" type="ORF">TCM_022623</name>
</gene>
<dbReference type="Gramene" id="EOY08286">
    <property type="protein sequence ID" value="EOY08286"/>
    <property type="gene ID" value="TCM_022623"/>
</dbReference>
<organism evidence="1 2">
    <name type="scientific">Theobroma cacao</name>
    <name type="common">Cacao</name>
    <name type="synonym">Cocoa</name>
    <dbReference type="NCBI Taxonomy" id="3641"/>
    <lineage>
        <taxon>Eukaryota</taxon>
        <taxon>Viridiplantae</taxon>
        <taxon>Streptophyta</taxon>
        <taxon>Embryophyta</taxon>
        <taxon>Tracheophyta</taxon>
        <taxon>Spermatophyta</taxon>
        <taxon>Magnoliopsida</taxon>
        <taxon>eudicotyledons</taxon>
        <taxon>Gunneridae</taxon>
        <taxon>Pentapetalae</taxon>
        <taxon>rosids</taxon>
        <taxon>malvids</taxon>
        <taxon>Malvales</taxon>
        <taxon>Malvaceae</taxon>
        <taxon>Byttnerioideae</taxon>
        <taxon>Theobroma</taxon>
    </lineage>
</organism>
<dbReference type="Proteomes" id="UP000026915">
    <property type="component" value="Chromosome 5"/>
</dbReference>
<dbReference type="AlphaFoldDB" id="A0A061EU02"/>
<proteinExistence type="predicted"/>
<protein>
    <submittedName>
        <fullName evidence="1">Uncharacterized protein</fullName>
    </submittedName>
</protein>
<keyword evidence="2" id="KW-1185">Reference proteome</keyword>
<accession>A0A061EU02</accession>
<dbReference type="InParanoid" id="A0A061EU02"/>
<dbReference type="HOGENOM" id="CLU_2517146_0_0_1"/>
<dbReference type="EMBL" id="CM001883">
    <property type="protein sequence ID" value="EOY08286.1"/>
    <property type="molecule type" value="Genomic_DNA"/>
</dbReference>